<accession>S2DDV2</accession>
<reference evidence="1 2" key="1">
    <citation type="journal article" date="2013" name="Genome Announc.">
        <title>Draft Genome Sequence of Indibacter alkaliphilus Strain LW1T, Isolated from Lonar Lake, a Haloalkaline Lake in the Buldana District of Maharashtra, India.</title>
        <authorList>
            <person name="Singh A."/>
            <person name="Kumar Jangir P."/>
            <person name="Sharma R."/>
            <person name="Singh A."/>
            <person name="Kumar Pinnaka A."/>
            <person name="Shivaji S."/>
        </authorList>
    </citation>
    <scope>NUCLEOTIDE SEQUENCE [LARGE SCALE GENOMIC DNA]</scope>
    <source>
        <strain evidence="2">CCUG 57479 / KCTC 22604 / LW1</strain>
    </source>
</reference>
<evidence type="ECO:0000313" key="2">
    <source>
        <dbReference type="Proteomes" id="UP000006073"/>
    </source>
</evidence>
<protein>
    <submittedName>
        <fullName evidence="1">Uncharacterized protein</fullName>
    </submittedName>
</protein>
<dbReference type="AlphaFoldDB" id="S2DDV2"/>
<dbReference type="EMBL" id="ALWO02000031">
    <property type="protein sequence ID" value="EOZ97064.1"/>
    <property type="molecule type" value="Genomic_DNA"/>
</dbReference>
<keyword evidence="2" id="KW-1185">Reference proteome</keyword>
<evidence type="ECO:0000313" key="1">
    <source>
        <dbReference type="EMBL" id="EOZ97064.1"/>
    </source>
</evidence>
<proteinExistence type="predicted"/>
<dbReference type="Proteomes" id="UP000006073">
    <property type="component" value="Unassembled WGS sequence"/>
</dbReference>
<comment type="caution">
    <text evidence="1">The sequence shown here is derived from an EMBL/GenBank/DDBJ whole genome shotgun (WGS) entry which is preliminary data.</text>
</comment>
<name>S2DDV2_INDAL</name>
<organism evidence="1 2">
    <name type="scientific">Indibacter alkaliphilus (strain CCUG 57479 / KCTC 22604 / LW1)</name>
    <dbReference type="NCBI Taxonomy" id="1189612"/>
    <lineage>
        <taxon>Bacteria</taxon>
        <taxon>Pseudomonadati</taxon>
        <taxon>Bacteroidota</taxon>
        <taxon>Cytophagia</taxon>
        <taxon>Cytophagales</taxon>
        <taxon>Cyclobacteriaceae</taxon>
    </lineage>
</organism>
<sequence length="40" mass="4771">MLPTCKAVEIRNWSISLNFDEFNQRLHNKKGKPIRLPFLD</sequence>
<gene>
    <name evidence="1" type="ORF">A33Q_1982</name>
</gene>